<name>A0A2T0LSP2_9PSEU</name>
<dbReference type="OrthoDB" id="3544414at2"/>
<sequence>MSPVRVRSGAEVAGAATLLALGLVYGGLALGEGLGTVSDTGAGFFPFLVALVLVASSIAVLVGARRRGTETEARTDEDGEDFGGTVDWPRVVGVVLAALLVPLLGTTVGMIVTLSVSLVLIAKIMGLSRWSSALVLGLAFGAATWLIFVYWLFVPLPTGVLGLV</sequence>
<organism evidence="3 4">
    <name type="scientific">Prauserella shujinwangii</name>
    <dbReference type="NCBI Taxonomy" id="1453103"/>
    <lineage>
        <taxon>Bacteria</taxon>
        <taxon>Bacillati</taxon>
        <taxon>Actinomycetota</taxon>
        <taxon>Actinomycetes</taxon>
        <taxon>Pseudonocardiales</taxon>
        <taxon>Pseudonocardiaceae</taxon>
        <taxon>Prauserella</taxon>
    </lineage>
</organism>
<evidence type="ECO:0000256" key="1">
    <source>
        <dbReference type="SAM" id="Phobius"/>
    </source>
</evidence>
<dbReference type="Pfam" id="PF07331">
    <property type="entry name" value="TctB"/>
    <property type="match status" value="1"/>
</dbReference>
<reference evidence="3 4" key="1">
    <citation type="submission" date="2018-03" db="EMBL/GenBank/DDBJ databases">
        <title>Genomic Encyclopedia of Type Strains, Phase III (KMG-III): the genomes of soil and plant-associated and newly described type strains.</title>
        <authorList>
            <person name="Whitman W."/>
        </authorList>
    </citation>
    <scope>NUCLEOTIDE SEQUENCE [LARGE SCALE GENOMIC DNA]</scope>
    <source>
        <strain evidence="3 4">CGMCC 4.7125</strain>
    </source>
</reference>
<dbReference type="AlphaFoldDB" id="A0A2T0LSP2"/>
<gene>
    <name evidence="3" type="ORF">B0I33_107253</name>
</gene>
<proteinExistence type="predicted"/>
<accession>A0A2T0LSP2</accession>
<feature type="transmembrane region" description="Helical" evidence="1">
    <location>
        <begin position="43"/>
        <end position="64"/>
    </location>
</feature>
<dbReference type="RefSeq" id="WP_146147525.1">
    <property type="nucleotide sequence ID" value="NZ_PVNH01000007.1"/>
</dbReference>
<feature type="transmembrane region" description="Helical" evidence="1">
    <location>
        <begin position="12"/>
        <end position="31"/>
    </location>
</feature>
<comment type="caution">
    <text evidence="3">The sequence shown here is derived from an EMBL/GenBank/DDBJ whole genome shotgun (WGS) entry which is preliminary data.</text>
</comment>
<keyword evidence="1" id="KW-0472">Membrane</keyword>
<feature type="transmembrane region" description="Helical" evidence="1">
    <location>
        <begin position="91"/>
        <end position="121"/>
    </location>
</feature>
<protein>
    <submittedName>
        <fullName evidence="3">Tripartite tricarboxylate transporter TctB family protein</fullName>
    </submittedName>
</protein>
<dbReference type="InterPro" id="IPR009936">
    <property type="entry name" value="DUF1468"/>
</dbReference>
<keyword evidence="4" id="KW-1185">Reference proteome</keyword>
<keyword evidence="1" id="KW-0812">Transmembrane</keyword>
<evidence type="ECO:0000313" key="3">
    <source>
        <dbReference type="EMBL" id="PRX46676.1"/>
    </source>
</evidence>
<evidence type="ECO:0000313" key="4">
    <source>
        <dbReference type="Proteomes" id="UP000238362"/>
    </source>
</evidence>
<feature type="transmembrane region" description="Helical" evidence="1">
    <location>
        <begin position="133"/>
        <end position="153"/>
    </location>
</feature>
<keyword evidence="1" id="KW-1133">Transmembrane helix</keyword>
<dbReference type="Proteomes" id="UP000238362">
    <property type="component" value="Unassembled WGS sequence"/>
</dbReference>
<evidence type="ECO:0000259" key="2">
    <source>
        <dbReference type="Pfam" id="PF07331"/>
    </source>
</evidence>
<dbReference type="EMBL" id="PVNH01000007">
    <property type="protein sequence ID" value="PRX46676.1"/>
    <property type="molecule type" value="Genomic_DNA"/>
</dbReference>
<feature type="domain" description="DUF1468" evidence="2">
    <location>
        <begin position="14"/>
        <end position="157"/>
    </location>
</feature>